<dbReference type="AlphaFoldDB" id="A0A3S3E7N1"/>
<keyword evidence="4" id="KW-1185">Reference proteome</keyword>
<dbReference type="OrthoDB" id="4470249at2"/>
<dbReference type="NCBIfam" id="TIGR04088">
    <property type="entry name" value="cognate_SipW"/>
    <property type="match status" value="1"/>
</dbReference>
<feature type="transmembrane region" description="Helical" evidence="2">
    <location>
        <begin position="40"/>
        <end position="61"/>
    </location>
</feature>
<accession>A0A3S3E7N1</accession>
<organism evidence="3 4">
    <name type="scientific">Prescottella agglutinans</name>
    <dbReference type="NCBI Taxonomy" id="1644129"/>
    <lineage>
        <taxon>Bacteria</taxon>
        <taxon>Bacillati</taxon>
        <taxon>Actinomycetota</taxon>
        <taxon>Actinomycetes</taxon>
        <taxon>Mycobacteriales</taxon>
        <taxon>Nocardiaceae</taxon>
        <taxon>Prescottella</taxon>
    </lineage>
</organism>
<sequence>MPTHRPQRSKKGLSMSRDEISNSTPTVGARMRKALGGGRVRAALSLGIVLGLGSVGTLAAWSDTATATSNVFKTGVVDLKLGQDPGADNYTFSAFSGSSLLPGSSVQAPLDVRNKGDMAFNYSMTAKATGNTTVAGQITLTVFGNGSCSGTAIKSVTMSTSDQAMITDKGPVGALSGFDTICVKATAGDSLYKAMQSQSINVVFTFTATSV</sequence>
<evidence type="ECO:0000313" key="4">
    <source>
        <dbReference type="Proteomes" id="UP000286208"/>
    </source>
</evidence>
<feature type="compositionally biased region" description="Basic residues" evidence="1">
    <location>
        <begin position="1"/>
        <end position="11"/>
    </location>
</feature>
<gene>
    <name evidence="3" type="ORF">EGT67_21675</name>
</gene>
<feature type="region of interest" description="Disordered" evidence="1">
    <location>
        <begin position="1"/>
        <end position="27"/>
    </location>
</feature>
<dbReference type="InterPro" id="IPR023833">
    <property type="entry name" value="Signal_pept_SipW-depend-type"/>
</dbReference>
<evidence type="ECO:0008006" key="5">
    <source>
        <dbReference type="Google" id="ProtNLM"/>
    </source>
</evidence>
<reference evidence="3 4" key="1">
    <citation type="submission" date="2018-11" db="EMBL/GenBank/DDBJ databases">
        <title>Rhodococcus spongicola sp. nov. and Rhodococcus xishaensis sp. nov. from marine sponges.</title>
        <authorList>
            <person name="Li L."/>
            <person name="Lin H.W."/>
        </authorList>
    </citation>
    <scope>NUCLEOTIDE SEQUENCE [LARGE SCALE GENOMIC DNA]</scope>
    <source>
        <strain evidence="3 4">CCTCC AB2014297</strain>
    </source>
</reference>
<keyword evidence="2" id="KW-0812">Transmembrane</keyword>
<evidence type="ECO:0000256" key="2">
    <source>
        <dbReference type="SAM" id="Phobius"/>
    </source>
</evidence>
<dbReference type="Proteomes" id="UP000286208">
    <property type="component" value="Unassembled WGS sequence"/>
</dbReference>
<keyword evidence="2" id="KW-0472">Membrane</keyword>
<protein>
    <recommendedName>
        <fullName evidence="5">SipW-cognate class signal peptide</fullName>
    </recommendedName>
</protein>
<comment type="caution">
    <text evidence="3">The sequence shown here is derived from an EMBL/GenBank/DDBJ whole genome shotgun (WGS) entry which is preliminary data.</text>
</comment>
<evidence type="ECO:0000256" key="1">
    <source>
        <dbReference type="SAM" id="MobiDB-lite"/>
    </source>
</evidence>
<name>A0A3S3E7N1_9NOCA</name>
<proteinExistence type="predicted"/>
<evidence type="ECO:0000313" key="3">
    <source>
        <dbReference type="EMBL" id="RVW07574.1"/>
    </source>
</evidence>
<keyword evidence="2" id="KW-1133">Transmembrane helix</keyword>
<dbReference type="EMBL" id="RKLP01000012">
    <property type="protein sequence ID" value="RVW07574.1"/>
    <property type="molecule type" value="Genomic_DNA"/>
</dbReference>